<dbReference type="Proteomes" id="UP000318413">
    <property type="component" value="Unassembled WGS sequence"/>
</dbReference>
<protein>
    <recommendedName>
        <fullName evidence="3">Peptidase M1 membrane alanine aminopeptidase domain-containing protein</fullName>
    </recommendedName>
</protein>
<keyword evidence="2" id="KW-1185">Reference proteome</keyword>
<dbReference type="AlphaFoldDB" id="A0A502CHJ9"/>
<evidence type="ECO:0008006" key="3">
    <source>
        <dbReference type="Google" id="ProtNLM"/>
    </source>
</evidence>
<dbReference type="OrthoDB" id="5935180at2"/>
<reference evidence="1 2" key="1">
    <citation type="journal article" date="2019" name="Environ. Microbiol.">
        <title>Species interactions and distinct microbial communities in high Arctic permafrost affected cryosols are associated with the CH4 and CO2 gas fluxes.</title>
        <authorList>
            <person name="Altshuler I."/>
            <person name="Hamel J."/>
            <person name="Turney S."/>
            <person name="Magnuson E."/>
            <person name="Levesque R."/>
            <person name="Greer C."/>
            <person name="Whyte L.G."/>
        </authorList>
    </citation>
    <scope>NUCLEOTIDE SEQUENCE [LARGE SCALE GENOMIC DNA]</scope>
    <source>
        <strain evidence="1 2">S5.1</strain>
    </source>
</reference>
<comment type="caution">
    <text evidence="1">The sequence shown here is derived from an EMBL/GenBank/DDBJ whole genome shotgun (WGS) entry which is preliminary data.</text>
</comment>
<name>A0A502CHJ9_9SPHN</name>
<dbReference type="InterPro" id="IPR027268">
    <property type="entry name" value="Peptidase_M4/M1_CTD_sf"/>
</dbReference>
<organism evidence="1 2">
    <name type="scientific">Sphingomonas oligophenolica</name>
    <dbReference type="NCBI Taxonomy" id="301154"/>
    <lineage>
        <taxon>Bacteria</taxon>
        <taxon>Pseudomonadati</taxon>
        <taxon>Pseudomonadota</taxon>
        <taxon>Alphaproteobacteria</taxon>
        <taxon>Sphingomonadales</taxon>
        <taxon>Sphingomonadaceae</taxon>
        <taxon>Sphingomonas</taxon>
    </lineage>
</organism>
<accession>A0A502CHJ9</accession>
<proteinExistence type="predicted"/>
<evidence type="ECO:0000313" key="1">
    <source>
        <dbReference type="EMBL" id="TPG12120.1"/>
    </source>
</evidence>
<sequence>MLVLIIAIAAQVSAIGARQPPLPATATVTRARDKWQIEYRLTKKSSAWVFPVSQPRQADHNPWREEEWRVVTPGVRIERRGAYDVLVSTGDASVPLKIRIAFTPTSATLDREYDPAVTFSNGATALYSDQFDVVPIADLDAIGLKQAGLSVEELGGTHTPVRFHDAKGPVFVQGYRQRNPILTGAETYVVFGTSKIEERNGLAMLADPALPEWLKAEVAGFAPQVAATYAARLGRRTDPSLPLLLMGWRGPTAGKVINDGGVRPGQILFNFEGEGLIEPNERAARRTRWFIAHEMAHFWLGTSGIGYRMPSEAWITEGGAEMMAFTLLAASDHDYALSELQRAVEDCIKFAIKPIAGAGDRHESRAFYACGATFALAAASAVRRDGGRDYFDFIQPLLEDHRSDRLLGSIDWVRHFAAVSGEGPAVHIMTSMLDAGVPDPAEAIEKLFRQAGVPYSRNAGSVMLAPNAI</sequence>
<dbReference type="SUPFAM" id="SSF55486">
    <property type="entry name" value="Metalloproteases ('zincins'), catalytic domain"/>
    <property type="match status" value="1"/>
</dbReference>
<dbReference type="RefSeq" id="WP_140871619.1">
    <property type="nucleotide sequence ID" value="NZ_RCZK01000007.1"/>
</dbReference>
<dbReference type="EMBL" id="RCZK01000007">
    <property type="protein sequence ID" value="TPG12120.1"/>
    <property type="molecule type" value="Genomic_DNA"/>
</dbReference>
<gene>
    <name evidence="1" type="ORF">EAH84_10240</name>
</gene>
<dbReference type="Gene3D" id="1.10.390.10">
    <property type="entry name" value="Neutral Protease Domain 2"/>
    <property type="match status" value="1"/>
</dbReference>
<evidence type="ECO:0000313" key="2">
    <source>
        <dbReference type="Proteomes" id="UP000318413"/>
    </source>
</evidence>